<keyword evidence="1" id="KW-0812">Transmembrane</keyword>
<dbReference type="RefSeq" id="WP_265265435.1">
    <property type="nucleotide sequence ID" value="NZ_JAIHOM010000078.1"/>
</dbReference>
<gene>
    <name evidence="2" type="ORF">K4A83_15010</name>
</gene>
<keyword evidence="1" id="KW-1133">Transmembrane helix</keyword>
<organism evidence="2 3">
    <name type="scientific">Spirulina subsalsa FACHB-351</name>
    <dbReference type="NCBI Taxonomy" id="234711"/>
    <lineage>
        <taxon>Bacteria</taxon>
        <taxon>Bacillati</taxon>
        <taxon>Cyanobacteriota</taxon>
        <taxon>Cyanophyceae</taxon>
        <taxon>Spirulinales</taxon>
        <taxon>Spirulinaceae</taxon>
        <taxon>Spirulina</taxon>
    </lineage>
</organism>
<protein>
    <recommendedName>
        <fullName evidence="4">SPOR domain-containing protein</fullName>
    </recommendedName>
</protein>
<evidence type="ECO:0000256" key="1">
    <source>
        <dbReference type="SAM" id="Phobius"/>
    </source>
</evidence>
<proteinExistence type="predicted"/>
<dbReference type="EMBL" id="JAIHOM010000078">
    <property type="protein sequence ID" value="MCW6037575.1"/>
    <property type="molecule type" value="Genomic_DNA"/>
</dbReference>
<sequence length="235" mass="27218">MRHRRKVGTRQSPQQNLDSFLDILTNTVGVLMFIGLFVALLSVESGNIIRTPLVSASVKNAQFFEVRNNQVFYLDNPRVENQLTWMIENLPPCYEPDLPRTMDSVEFDFYYRQLQEYERCQRSRLQQLQGYQVSTDYYEAHFDVEGFVTIYQPRPNVTGSTLSAIGSDESAFKRTLTRLDNQQDYLAFLVRPDSFAAFRQARKVAWEQGFDVGWEPLSQQRTIAFGSRGRSIGVQ</sequence>
<name>A0ABT3L7U6_9CYAN</name>
<evidence type="ECO:0000313" key="2">
    <source>
        <dbReference type="EMBL" id="MCW6037575.1"/>
    </source>
</evidence>
<evidence type="ECO:0000313" key="3">
    <source>
        <dbReference type="Proteomes" id="UP001526426"/>
    </source>
</evidence>
<keyword evidence="3" id="KW-1185">Reference proteome</keyword>
<accession>A0ABT3L7U6</accession>
<feature type="transmembrane region" description="Helical" evidence="1">
    <location>
        <begin position="20"/>
        <end position="43"/>
    </location>
</feature>
<keyword evidence="1" id="KW-0472">Membrane</keyword>
<dbReference type="Proteomes" id="UP001526426">
    <property type="component" value="Unassembled WGS sequence"/>
</dbReference>
<evidence type="ECO:0008006" key="4">
    <source>
        <dbReference type="Google" id="ProtNLM"/>
    </source>
</evidence>
<comment type="caution">
    <text evidence="2">The sequence shown here is derived from an EMBL/GenBank/DDBJ whole genome shotgun (WGS) entry which is preliminary data.</text>
</comment>
<reference evidence="2 3" key="1">
    <citation type="submission" date="2021-08" db="EMBL/GenBank/DDBJ databases">
        <title>Draft genome sequence of Spirulina subsalsa with high tolerance to salinity and hype-accumulation of phycocyanin.</title>
        <authorList>
            <person name="Pei H."/>
            <person name="Jiang L."/>
        </authorList>
    </citation>
    <scope>NUCLEOTIDE SEQUENCE [LARGE SCALE GENOMIC DNA]</scope>
    <source>
        <strain evidence="2 3">FACHB-351</strain>
    </source>
</reference>